<feature type="compositionally biased region" description="Basic and acidic residues" evidence="2">
    <location>
        <begin position="477"/>
        <end position="493"/>
    </location>
</feature>
<feature type="region of interest" description="Disordered" evidence="2">
    <location>
        <begin position="1"/>
        <end position="20"/>
    </location>
</feature>
<dbReference type="EMBL" id="JARQWQ010000120">
    <property type="protein sequence ID" value="KAK2549807.1"/>
    <property type="molecule type" value="Genomic_DNA"/>
</dbReference>
<dbReference type="PANTHER" id="PTHR47331">
    <property type="entry name" value="PHD-TYPE DOMAIN-CONTAINING PROTEIN"/>
    <property type="match status" value="1"/>
</dbReference>
<feature type="coiled-coil region" evidence="1">
    <location>
        <begin position="101"/>
        <end position="128"/>
    </location>
</feature>
<keyword evidence="4" id="KW-1185">Reference proteome</keyword>
<name>A0AAD9PVF2_ACRCE</name>
<keyword evidence="1" id="KW-0175">Coiled coil</keyword>
<feature type="region of interest" description="Disordered" evidence="2">
    <location>
        <begin position="463"/>
        <end position="493"/>
    </location>
</feature>
<comment type="caution">
    <text evidence="3">The sequence shown here is derived from an EMBL/GenBank/DDBJ whole genome shotgun (WGS) entry which is preliminary data.</text>
</comment>
<feature type="region of interest" description="Disordered" evidence="2">
    <location>
        <begin position="256"/>
        <end position="318"/>
    </location>
</feature>
<dbReference type="Proteomes" id="UP001249851">
    <property type="component" value="Unassembled WGS sequence"/>
</dbReference>
<protein>
    <submittedName>
        <fullName evidence="3">Uncharacterized protein</fullName>
    </submittedName>
</protein>
<evidence type="ECO:0000313" key="3">
    <source>
        <dbReference type="EMBL" id="KAK2549807.1"/>
    </source>
</evidence>
<reference evidence="3" key="2">
    <citation type="journal article" date="2023" name="Science">
        <title>Genomic signatures of disease resistance in endangered staghorn corals.</title>
        <authorList>
            <person name="Vollmer S.V."/>
            <person name="Selwyn J.D."/>
            <person name="Despard B.A."/>
            <person name="Roesel C.L."/>
        </authorList>
    </citation>
    <scope>NUCLEOTIDE SEQUENCE</scope>
    <source>
        <strain evidence="3">K2</strain>
    </source>
</reference>
<evidence type="ECO:0000256" key="2">
    <source>
        <dbReference type="SAM" id="MobiDB-lite"/>
    </source>
</evidence>
<dbReference type="AlphaFoldDB" id="A0AAD9PVF2"/>
<organism evidence="3 4">
    <name type="scientific">Acropora cervicornis</name>
    <name type="common">Staghorn coral</name>
    <dbReference type="NCBI Taxonomy" id="6130"/>
    <lineage>
        <taxon>Eukaryota</taxon>
        <taxon>Metazoa</taxon>
        <taxon>Cnidaria</taxon>
        <taxon>Anthozoa</taxon>
        <taxon>Hexacorallia</taxon>
        <taxon>Scleractinia</taxon>
        <taxon>Astrocoeniina</taxon>
        <taxon>Acroporidae</taxon>
        <taxon>Acropora</taxon>
    </lineage>
</organism>
<feature type="compositionally biased region" description="Polar residues" evidence="2">
    <location>
        <begin position="274"/>
        <end position="289"/>
    </location>
</feature>
<accession>A0AAD9PVF2</accession>
<sequence>MASKNIDEITEAGVRRSERKTKLTPKALQRAIQDIQTEIVKSRRRLLIIMQSVEENSDGSDIKTIVGDLTAAAEEFGSLLQSLLSLYEQDLHNEFIEGAQLKEENETLQRALLLIDSLKIRIARQSNELLETRSVYSRHSLRRSSVSCASSSVARLQALADARAASQEAQYTRLIAEKELERRTRNAEAERIRQQEKAHYQSELKILGADKKAAVANAKLKVFEEALLEEELGRDSELPPLEFPRVKNEERTLQWVHFSPTPNSPPTDCRSRAGCTQESLSTLGQSKPLSPSVEPKRQSSGQDPPCERAKQDTPYNRQPIIASTPLIDATGSQLIETLTSVNQQIVAGLARQNLPKCHPDVFSGDPTLFHPWKAAFKAMIRDISVSPVQEINYLRNCTTTALPLSLRRKWEKEIAKFSEDNGDAYPRFDVFSEVIQKHARIKNNPNINIGAKLANPPIQTVSRAGQNKKALKTNADPNDKDVPARERGSKRCPFHDRNGHSLEECHRARDCKQMIRCSICKDKRHNALLHKDKQKKPESGESVDTKCTSLCGASEGGISCSKLVLVDVISKETLENICRVYAIIDDQSNTSLITSDLDDELGATGPEEKYYLTTCSGEKEAK</sequence>
<proteinExistence type="predicted"/>
<reference evidence="3" key="1">
    <citation type="journal article" date="2023" name="G3 (Bethesda)">
        <title>Whole genome assembly and annotation of the endangered Caribbean coral Acropora cervicornis.</title>
        <authorList>
            <person name="Selwyn J.D."/>
            <person name="Vollmer S.V."/>
        </authorList>
    </citation>
    <scope>NUCLEOTIDE SEQUENCE</scope>
    <source>
        <strain evidence="3">K2</strain>
    </source>
</reference>
<gene>
    <name evidence="3" type="ORF">P5673_029628</name>
</gene>
<evidence type="ECO:0000256" key="1">
    <source>
        <dbReference type="SAM" id="Coils"/>
    </source>
</evidence>
<evidence type="ECO:0000313" key="4">
    <source>
        <dbReference type="Proteomes" id="UP001249851"/>
    </source>
</evidence>